<dbReference type="Proteomes" id="UP000199400">
    <property type="component" value="Unassembled WGS sequence"/>
</dbReference>
<dbReference type="AlphaFoldDB" id="A0A1I1U5A4"/>
<proteinExistence type="predicted"/>
<reference evidence="3" key="1">
    <citation type="submission" date="2016-10" db="EMBL/GenBank/DDBJ databases">
        <authorList>
            <person name="Varghese N."/>
            <person name="Submissions S."/>
        </authorList>
    </citation>
    <scope>NUCLEOTIDE SEQUENCE [LARGE SCALE GENOMIC DNA]</scope>
    <source>
        <strain evidence="3">ATCC 25963</strain>
    </source>
</reference>
<dbReference type="RefSeq" id="WP_245913776.1">
    <property type="nucleotide sequence ID" value="NZ_FOMX01000003.1"/>
</dbReference>
<name>A0A1I1U5A4_9BACT</name>
<organism evidence="2 3">
    <name type="scientific">Nannocystis exedens</name>
    <dbReference type="NCBI Taxonomy" id="54"/>
    <lineage>
        <taxon>Bacteria</taxon>
        <taxon>Pseudomonadati</taxon>
        <taxon>Myxococcota</taxon>
        <taxon>Polyangia</taxon>
        <taxon>Nannocystales</taxon>
        <taxon>Nannocystaceae</taxon>
        <taxon>Nannocystis</taxon>
    </lineage>
</organism>
<dbReference type="EMBL" id="FOMX01000003">
    <property type="protein sequence ID" value="SFD64798.1"/>
    <property type="molecule type" value="Genomic_DNA"/>
</dbReference>
<evidence type="ECO:0000313" key="3">
    <source>
        <dbReference type="Proteomes" id="UP000199400"/>
    </source>
</evidence>
<evidence type="ECO:0000313" key="2">
    <source>
        <dbReference type="EMBL" id="SFD64798.1"/>
    </source>
</evidence>
<accession>A0A1I1U5A4</accession>
<evidence type="ECO:0000259" key="1">
    <source>
        <dbReference type="Pfam" id="PF20093"/>
    </source>
</evidence>
<dbReference type="STRING" id="54.SAMN02745121_00903"/>
<keyword evidence="3" id="KW-1185">Reference proteome</keyword>
<dbReference type="Pfam" id="PF20093">
    <property type="entry name" value="DUF6484"/>
    <property type="match status" value="1"/>
</dbReference>
<feature type="domain" description="DUF6484" evidence="1">
    <location>
        <begin position="26"/>
        <end position="90"/>
    </location>
</feature>
<sequence length="156" mass="16255">MAARRPASSRVVPIVPPNPAPALPAVLLGWLTAAEPPRVDFPGNAAGPVPARLLVELDARALTNAVATRQPAALMFEGGDPSRPLIVGLVQAPGSAREARVDGKRVVLTGTEEVELRCGEASISLKKDGKLVIRGAYVETRAKGTNRIKGGSVQIN</sequence>
<protein>
    <recommendedName>
        <fullName evidence="1">DUF6484 domain-containing protein</fullName>
    </recommendedName>
</protein>
<gene>
    <name evidence="2" type="ORF">SAMN02745121_00903</name>
</gene>
<dbReference type="InterPro" id="IPR045506">
    <property type="entry name" value="DUF6484"/>
</dbReference>